<gene>
    <name evidence="1" type="ORF">CALMAC_LOCUS17461</name>
</gene>
<protein>
    <submittedName>
        <fullName evidence="1">Uncharacterized protein</fullName>
    </submittedName>
</protein>
<dbReference type="AlphaFoldDB" id="A0A653DJC6"/>
<name>A0A653DJC6_CALMS</name>
<proteinExistence type="predicted"/>
<reference evidence="1 2" key="1">
    <citation type="submission" date="2019-01" db="EMBL/GenBank/DDBJ databases">
        <authorList>
            <person name="Sayadi A."/>
        </authorList>
    </citation>
    <scope>NUCLEOTIDE SEQUENCE [LARGE SCALE GENOMIC DNA]</scope>
</reference>
<dbReference type="EMBL" id="CAACVG010012034">
    <property type="protein sequence ID" value="VEN59458.1"/>
    <property type="molecule type" value="Genomic_DNA"/>
</dbReference>
<evidence type="ECO:0000313" key="1">
    <source>
        <dbReference type="EMBL" id="VEN59458.1"/>
    </source>
</evidence>
<keyword evidence="2" id="KW-1185">Reference proteome</keyword>
<sequence length="77" mass="8383">MIVMLSIYDHNLGLILVNTKPYATLCCTKMFNRATSSSSEAAIRVVSSANLKLDILLPPIAIPPFQLSNTCLITNSE</sequence>
<evidence type="ECO:0000313" key="2">
    <source>
        <dbReference type="Proteomes" id="UP000410492"/>
    </source>
</evidence>
<organism evidence="1 2">
    <name type="scientific">Callosobruchus maculatus</name>
    <name type="common">Southern cowpea weevil</name>
    <name type="synonym">Pulse bruchid</name>
    <dbReference type="NCBI Taxonomy" id="64391"/>
    <lineage>
        <taxon>Eukaryota</taxon>
        <taxon>Metazoa</taxon>
        <taxon>Ecdysozoa</taxon>
        <taxon>Arthropoda</taxon>
        <taxon>Hexapoda</taxon>
        <taxon>Insecta</taxon>
        <taxon>Pterygota</taxon>
        <taxon>Neoptera</taxon>
        <taxon>Endopterygota</taxon>
        <taxon>Coleoptera</taxon>
        <taxon>Polyphaga</taxon>
        <taxon>Cucujiformia</taxon>
        <taxon>Chrysomeloidea</taxon>
        <taxon>Chrysomelidae</taxon>
        <taxon>Bruchinae</taxon>
        <taxon>Bruchini</taxon>
        <taxon>Callosobruchus</taxon>
    </lineage>
</organism>
<dbReference type="Proteomes" id="UP000410492">
    <property type="component" value="Unassembled WGS sequence"/>
</dbReference>
<accession>A0A653DJC6</accession>